<gene>
    <name evidence="3" type="ORF">D9758_005863</name>
</gene>
<dbReference type="EMBL" id="JAACJM010000052">
    <property type="protein sequence ID" value="KAF5357370.1"/>
    <property type="molecule type" value="Genomic_DNA"/>
</dbReference>
<dbReference type="AlphaFoldDB" id="A0A8H5G311"/>
<comment type="caution">
    <text evidence="3">The sequence shown here is derived from an EMBL/GenBank/DDBJ whole genome shotgun (WGS) entry which is preliminary data.</text>
</comment>
<evidence type="ECO:0000313" key="3">
    <source>
        <dbReference type="EMBL" id="KAF5357370.1"/>
    </source>
</evidence>
<dbReference type="Pfam" id="PF20153">
    <property type="entry name" value="DUF6535"/>
    <property type="match status" value="1"/>
</dbReference>
<accession>A0A8H5G311</accession>
<dbReference type="Proteomes" id="UP000559256">
    <property type="component" value="Unassembled WGS sequence"/>
</dbReference>
<reference evidence="3 4" key="1">
    <citation type="journal article" date="2020" name="ISME J.">
        <title>Uncovering the hidden diversity of litter-decomposition mechanisms in mushroom-forming fungi.</title>
        <authorList>
            <person name="Floudas D."/>
            <person name="Bentzer J."/>
            <person name="Ahren D."/>
            <person name="Johansson T."/>
            <person name="Persson P."/>
            <person name="Tunlid A."/>
        </authorList>
    </citation>
    <scope>NUCLEOTIDE SEQUENCE [LARGE SCALE GENOMIC DNA]</scope>
    <source>
        <strain evidence="3 4">CBS 291.85</strain>
    </source>
</reference>
<dbReference type="InterPro" id="IPR045338">
    <property type="entry name" value="DUF6535"/>
</dbReference>
<keyword evidence="1" id="KW-0472">Membrane</keyword>
<evidence type="ECO:0000259" key="2">
    <source>
        <dbReference type="Pfam" id="PF20153"/>
    </source>
</evidence>
<keyword evidence="1" id="KW-0812">Transmembrane</keyword>
<keyword evidence="4" id="KW-1185">Reference proteome</keyword>
<organism evidence="3 4">
    <name type="scientific">Tetrapyrgos nigripes</name>
    <dbReference type="NCBI Taxonomy" id="182062"/>
    <lineage>
        <taxon>Eukaryota</taxon>
        <taxon>Fungi</taxon>
        <taxon>Dikarya</taxon>
        <taxon>Basidiomycota</taxon>
        <taxon>Agaricomycotina</taxon>
        <taxon>Agaricomycetes</taxon>
        <taxon>Agaricomycetidae</taxon>
        <taxon>Agaricales</taxon>
        <taxon>Marasmiineae</taxon>
        <taxon>Marasmiaceae</taxon>
        <taxon>Tetrapyrgos</taxon>
    </lineage>
</organism>
<feature type="transmembrane region" description="Helical" evidence="1">
    <location>
        <begin position="238"/>
        <end position="264"/>
    </location>
</feature>
<feature type="domain" description="DUF6535" evidence="2">
    <location>
        <begin position="56"/>
        <end position="232"/>
    </location>
</feature>
<keyword evidence="1" id="KW-1133">Transmembrane helix</keyword>
<proteinExistence type="predicted"/>
<sequence length="979" mass="110878">MSSFRRVIRKVFGFLFSPLQPGDLESRSRNSTSSSSATEPFSLESALDSEASTKFWSIYIDEAQRYDEPLLKGWKEDMDGMLLFSALYSASLTAFIIESYKTLQDDPAQNTIALLAQISLQFSAALNGTSLPVQSSPPFEPPASALICNMMWFLSLALALTCSLLATFVQQWTRDFIHKTNLRPSPVRQARAIAFLYCGLRDFGMHSFVDLIPILLHVSLLFFFGGLVGFLYPVNRALTYMMACVLGGFLAIYLALTSIPVLYLDAPYRTPLSSALWRFKNAFNDLFTPRVRRDETLTEAILLKSERTTERDKEAVIFTMKSLTDDKELLPFVEAMLDAITPPSLDASTTAPFSPGLYVTNAELIKPLFQTSDPEVNIVSRLVQLMLKSSTWTDPSFRDRSSSVCPRALWALAYMLTQGRLQLDNTHVQTYRNFIQSIFSKPLHFLVSLKNEYMYSAFAAARLSWVHSIRNSVDQVEEILMKREPPHSMTPEQLRRSFILAQEVWDGIEERPSLHTQITEITASGYEYHLVPYMHLVLALKEGSVSVDPSRQFAKIELILSQIQEEVTWKTMRLHVLLEYLVLSVDLVSTAGILPYQFQATCDAIYPHAETTMVDIGGVSFTGPLLHLNECLVKGSIKPGIIANTVILECMRLFFSLSTSLSEDKDSKACRSFTLWYFCKNADGGGLLENDDVGRKSFSREACLRVGDCVFKTLRDGADAQTASLVLEAICLSLCCSNLQFWMERDFPGPLELWHSLRSAHSTIQVDKDYLLVKNLVDQAILHSIVYSDAFNDAHWHSRPQTEYALLQDYLPEKTRVTGPSSRQTSHRDSLMVAIVSKWIDLSRTYHDFHNKPFQLSQTYVTQSLVKFKISVVDISSQRLFTDSVSKLFTTLKSGVLQQLVGYRYPDEFLSDILGRFQSMDWFTSPACAIVLLEAIHRYKEGKVYFIWDAQERLLSRCRDVLDNVESTLELSESSYFSS</sequence>
<evidence type="ECO:0000256" key="1">
    <source>
        <dbReference type="SAM" id="Phobius"/>
    </source>
</evidence>
<protein>
    <recommendedName>
        <fullName evidence="2">DUF6535 domain-containing protein</fullName>
    </recommendedName>
</protein>
<evidence type="ECO:0000313" key="4">
    <source>
        <dbReference type="Proteomes" id="UP000559256"/>
    </source>
</evidence>
<feature type="transmembrane region" description="Helical" evidence="1">
    <location>
        <begin position="211"/>
        <end position="232"/>
    </location>
</feature>
<feature type="transmembrane region" description="Helical" evidence="1">
    <location>
        <begin position="150"/>
        <end position="169"/>
    </location>
</feature>
<name>A0A8H5G311_9AGAR</name>